<protein>
    <submittedName>
        <fullName evidence="1">Uncharacterized protein</fullName>
    </submittedName>
</protein>
<evidence type="ECO:0000313" key="1">
    <source>
        <dbReference type="EMBL" id="KUK87132.1"/>
    </source>
</evidence>
<comment type="caution">
    <text evidence="1">The sequence shown here is derived from an EMBL/GenBank/DDBJ whole genome shotgun (WGS) entry which is preliminary data.</text>
</comment>
<evidence type="ECO:0000313" key="2">
    <source>
        <dbReference type="Proteomes" id="UP000053467"/>
    </source>
</evidence>
<organism evidence="1 2">
    <name type="scientific">candidate division TA06 bacterium 34_109</name>
    <dbReference type="NCBI Taxonomy" id="1635277"/>
    <lineage>
        <taxon>Bacteria</taxon>
        <taxon>Bacteria division TA06</taxon>
    </lineage>
</organism>
<proteinExistence type="predicted"/>
<dbReference type="AlphaFoldDB" id="A0A124G0E3"/>
<reference evidence="2" key="1">
    <citation type="journal article" date="2015" name="MBio">
        <title>Genome-Resolved Metagenomic Analysis Reveals Roles for Candidate Phyla and Other Microbial Community Members in Biogeochemical Transformations in Oil Reservoirs.</title>
        <authorList>
            <person name="Hu P."/>
            <person name="Tom L."/>
            <person name="Singh A."/>
            <person name="Thomas B.C."/>
            <person name="Baker B.J."/>
            <person name="Piceno Y.M."/>
            <person name="Andersen G.L."/>
            <person name="Banfield J.F."/>
        </authorList>
    </citation>
    <scope>NUCLEOTIDE SEQUENCE [LARGE SCALE GENOMIC DNA]</scope>
</reference>
<sequence length="322" mass="36896">MRFPRGRALLENTNIEFINFDNILHAGKRERSHRIHGYVSLIYPQDVDLIFLSLGEPINAARFSQNSRKLISINEVVKRVKEANVGIINIYEVPEELVLLMVSTFTLTPILKDKDYTEISVEKMVAQLGKEKFSGFLEIKKGNEYFYSIFEKGLPTRGYFGDKLNVTITPSLLLQILKSTSKDGSNVKFSLFDKLPERIEQATPPTIQLLLKSVNNIIKEFAVSYGPTFAKKGALIAKSHIDDDYKFMKDITITGVELSGDVLATKDEFVKAMAEFVNRFMKTYDVICDDKIKEEIFRKSLKDFRFALKSLGFFNYTMFKDE</sequence>
<accession>A0A124G0E3</accession>
<gene>
    <name evidence="1" type="ORF">XE03_0928</name>
</gene>
<dbReference type="EMBL" id="LGGX01000007">
    <property type="protein sequence ID" value="KUK87132.1"/>
    <property type="molecule type" value="Genomic_DNA"/>
</dbReference>
<name>A0A124G0E3_UNCT6</name>
<dbReference type="Proteomes" id="UP000053467">
    <property type="component" value="Unassembled WGS sequence"/>
</dbReference>